<keyword evidence="3" id="KW-0238">DNA-binding</keyword>
<evidence type="ECO:0000256" key="4">
    <source>
        <dbReference type="ARBA" id="ARBA00023163"/>
    </source>
</evidence>
<dbReference type="InterPro" id="IPR015300">
    <property type="entry name" value="DNA-bd_pseudobarrel_sf"/>
</dbReference>
<evidence type="ECO:0000313" key="6">
    <source>
        <dbReference type="EMBL" id="KAH6828777.1"/>
    </source>
</evidence>
<gene>
    <name evidence="6" type="ORF">C2S53_012914</name>
</gene>
<keyword evidence="2" id="KW-0805">Transcription regulation</keyword>
<evidence type="ECO:0000313" key="7">
    <source>
        <dbReference type="Proteomes" id="UP001190926"/>
    </source>
</evidence>
<dbReference type="GO" id="GO:0003677">
    <property type="term" value="F:DNA binding"/>
    <property type="evidence" value="ECO:0007669"/>
    <property type="project" value="UniProtKB-KW"/>
</dbReference>
<organism evidence="6 7">
    <name type="scientific">Perilla frutescens var. hirtella</name>
    <name type="common">Perilla citriodora</name>
    <name type="synonym">Perilla setoyensis</name>
    <dbReference type="NCBI Taxonomy" id="608512"/>
    <lineage>
        <taxon>Eukaryota</taxon>
        <taxon>Viridiplantae</taxon>
        <taxon>Streptophyta</taxon>
        <taxon>Embryophyta</taxon>
        <taxon>Tracheophyta</taxon>
        <taxon>Spermatophyta</taxon>
        <taxon>Magnoliopsida</taxon>
        <taxon>eudicotyledons</taxon>
        <taxon>Gunneridae</taxon>
        <taxon>Pentapetalae</taxon>
        <taxon>asterids</taxon>
        <taxon>lamiids</taxon>
        <taxon>Lamiales</taxon>
        <taxon>Lamiaceae</taxon>
        <taxon>Nepetoideae</taxon>
        <taxon>Elsholtzieae</taxon>
        <taxon>Perilla</taxon>
    </lineage>
</organism>
<dbReference type="EMBL" id="SDAM02000120">
    <property type="protein sequence ID" value="KAH6828777.1"/>
    <property type="molecule type" value="Genomic_DNA"/>
</dbReference>
<dbReference type="SUPFAM" id="SSF101936">
    <property type="entry name" value="DNA-binding pseudobarrel domain"/>
    <property type="match status" value="1"/>
</dbReference>
<proteinExistence type="predicted"/>
<evidence type="ECO:0000256" key="2">
    <source>
        <dbReference type="ARBA" id="ARBA00023015"/>
    </source>
</evidence>
<dbReference type="AlphaFoldDB" id="A0AAD4P7N1"/>
<evidence type="ECO:0000256" key="1">
    <source>
        <dbReference type="ARBA" id="ARBA00004123"/>
    </source>
</evidence>
<dbReference type="Proteomes" id="UP001190926">
    <property type="component" value="Unassembled WGS sequence"/>
</dbReference>
<sequence>MVRSKNSARWFPEGHRHGLLQTSARINEWITFKTECKTTEFHSRLNLPKDVIDLCGKESHLVLLEVSASGFAFYCHYEYREIAANKPICRLCKSWRNVVEFMKITQGDTLYFRGNAADPNYFEISFDDFDEPVNDEVSEEI</sequence>
<accession>A0AAD4P7N1</accession>
<comment type="subcellular location">
    <subcellularLocation>
        <location evidence="1">Nucleus</location>
    </subcellularLocation>
</comment>
<comment type="caution">
    <text evidence="6">The sequence shown here is derived from an EMBL/GenBank/DDBJ whole genome shotgun (WGS) entry which is preliminary data.</text>
</comment>
<evidence type="ECO:0000256" key="5">
    <source>
        <dbReference type="ARBA" id="ARBA00023242"/>
    </source>
</evidence>
<reference evidence="6 7" key="1">
    <citation type="journal article" date="2021" name="Nat. Commun.">
        <title>Incipient diploidization of the medicinal plant Perilla within 10,000 years.</title>
        <authorList>
            <person name="Zhang Y."/>
            <person name="Shen Q."/>
            <person name="Leng L."/>
            <person name="Zhang D."/>
            <person name="Chen S."/>
            <person name="Shi Y."/>
            <person name="Ning Z."/>
            <person name="Chen S."/>
        </authorList>
    </citation>
    <scope>NUCLEOTIDE SEQUENCE [LARGE SCALE GENOMIC DNA]</scope>
    <source>
        <strain evidence="7">cv. PC099</strain>
    </source>
</reference>
<name>A0AAD4P7N1_PERFH</name>
<protein>
    <submittedName>
        <fullName evidence="6">Uncharacterized protein</fullName>
    </submittedName>
</protein>
<keyword evidence="7" id="KW-1185">Reference proteome</keyword>
<dbReference type="GO" id="GO:0005634">
    <property type="term" value="C:nucleus"/>
    <property type="evidence" value="ECO:0007669"/>
    <property type="project" value="UniProtKB-SubCell"/>
</dbReference>
<keyword evidence="5" id="KW-0539">Nucleus</keyword>
<evidence type="ECO:0000256" key="3">
    <source>
        <dbReference type="ARBA" id="ARBA00023125"/>
    </source>
</evidence>
<keyword evidence="4" id="KW-0804">Transcription</keyword>